<evidence type="ECO:0000313" key="3">
    <source>
        <dbReference type="Proteomes" id="UP001164743"/>
    </source>
</evidence>
<dbReference type="Pfam" id="PF08389">
    <property type="entry name" value="Xpo1"/>
    <property type="match status" value="1"/>
</dbReference>
<organism evidence="2 3">
    <name type="scientific">Puccinia triticina</name>
    <dbReference type="NCBI Taxonomy" id="208348"/>
    <lineage>
        <taxon>Eukaryota</taxon>
        <taxon>Fungi</taxon>
        <taxon>Dikarya</taxon>
        <taxon>Basidiomycota</taxon>
        <taxon>Pucciniomycotina</taxon>
        <taxon>Pucciniomycetes</taxon>
        <taxon>Pucciniales</taxon>
        <taxon>Pucciniaceae</taxon>
        <taxon>Puccinia</taxon>
    </lineage>
</organism>
<keyword evidence="3" id="KW-1185">Reference proteome</keyword>
<dbReference type="PANTHER" id="PTHR12363:SF53">
    <property type="entry name" value="MRNA TRANSPORT REGULATOR MTR10"/>
    <property type="match status" value="1"/>
</dbReference>
<gene>
    <name evidence="2" type="ORF">PtA15_13A385</name>
</gene>
<dbReference type="InterPro" id="IPR016024">
    <property type="entry name" value="ARM-type_fold"/>
</dbReference>
<protein>
    <recommendedName>
        <fullName evidence="1">Exportin-1/Importin-beta-like domain-containing protein</fullName>
    </recommendedName>
</protein>
<accession>A0ABY7D161</accession>
<dbReference type="RefSeq" id="XP_053026540.1">
    <property type="nucleotide sequence ID" value="XM_053162577.1"/>
</dbReference>
<proteinExistence type="predicted"/>
<reference evidence="2" key="1">
    <citation type="submission" date="2022-10" db="EMBL/GenBank/DDBJ databases">
        <title>Puccinia triticina Genome sequencing and assembly.</title>
        <authorList>
            <person name="Li C."/>
        </authorList>
    </citation>
    <scope>NUCLEOTIDE SEQUENCE</scope>
    <source>
        <strain evidence="2">Pt15</strain>
    </source>
</reference>
<feature type="domain" description="Exportin-1/Importin-beta-like" evidence="1">
    <location>
        <begin position="102"/>
        <end position="159"/>
    </location>
</feature>
<dbReference type="Pfam" id="PF24139">
    <property type="entry name" value="TPR_TNPO3_IPO13_4th"/>
    <property type="match status" value="1"/>
</dbReference>
<dbReference type="Proteomes" id="UP001164743">
    <property type="component" value="Chromosome 13A"/>
</dbReference>
<dbReference type="SUPFAM" id="SSF48371">
    <property type="entry name" value="ARM repeat"/>
    <property type="match status" value="1"/>
</dbReference>
<dbReference type="PANTHER" id="PTHR12363">
    <property type="entry name" value="TRANSPORTIN 3 AND IMPORTIN 13"/>
    <property type="match status" value="1"/>
</dbReference>
<evidence type="ECO:0000259" key="1">
    <source>
        <dbReference type="Pfam" id="PF08389"/>
    </source>
</evidence>
<sequence>MGRKPQPVAPGTSRSLIISRNALVFRIDQLTILCDQCKDKAWITSDVILKTQEAPIKCKLFAAQTFCAKITFDLDQLPEPHRLQLRDSLLTALSQDLIISSKIILVQLCLSLADLALQLPKWPTVVTNLIEKFGKDPKTVPVLLEFLTVFPQEIVGNLKIQISYDIIVQAMPSNSNVKWQDIKAPLFLMRTMGAKVDLKEDGVLPMIMDIIPRLPAHPKIQYATILVLCRYTEWTNLHPNGISFQLQYISSGFDQTSRSPSHEIHLITYLPQLHSFYQNMSLTLGQDDMNKVSAAIAHIIAGLPAPQGAAAMSTICMPPVEGLHNIAARKQAPTKQVQQNVLDLLERLDMFLLIIGRLEGDLLPDCLKLMGEIWTVISEILEQYGSSIKLSDRICALIRRGLTFYGEACLPLIGSVLEEVTAGFEASGCSSYLWITSKIVAAFPERTDPNFLSAVQLAFERQSNRVFPLLNENNVSLLIVFF</sequence>
<dbReference type="InterPro" id="IPR011989">
    <property type="entry name" value="ARM-like"/>
</dbReference>
<dbReference type="GeneID" id="77803472"/>
<dbReference type="InterPro" id="IPR058537">
    <property type="entry name" value="TPR_TNPO3_IPO13_4th"/>
</dbReference>
<dbReference type="InterPro" id="IPR013598">
    <property type="entry name" value="Exportin-1/Importin-b-like"/>
</dbReference>
<evidence type="ECO:0000313" key="2">
    <source>
        <dbReference type="EMBL" id="WAQ90985.1"/>
    </source>
</evidence>
<dbReference type="Gene3D" id="1.25.10.10">
    <property type="entry name" value="Leucine-rich Repeat Variant"/>
    <property type="match status" value="2"/>
</dbReference>
<dbReference type="EMBL" id="CP110433">
    <property type="protein sequence ID" value="WAQ90985.1"/>
    <property type="molecule type" value="Genomic_DNA"/>
</dbReference>
<dbReference type="InterPro" id="IPR051345">
    <property type="entry name" value="Importin_beta-like_NTR"/>
</dbReference>
<name>A0ABY7D161_9BASI</name>